<dbReference type="Pfam" id="PF01842">
    <property type="entry name" value="ACT"/>
    <property type="match status" value="1"/>
</dbReference>
<dbReference type="SUPFAM" id="SSF55021">
    <property type="entry name" value="ACT-like"/>
    <property type="match status" value="1"/>
</dbReference>
<evidence type="ECO:0000256" key="6">
    <source>
        <dbReference type="ARBA" id="ARBA00013376"/>
    </source>
</evidence>
<evidence type="ECO:0000256" key="3">
    <source>
        <dbReference type="ARBA" id="ARBA00005062"/>
    </source>
</evidence>
<evidence type="ECO:0000256" key="2">
    <source>
        <dbReference type="ARBA" id="ARBA00005056"/>
    </source>
</evidence>
<dbReference type="PANTHER" id="PTHR43331:SF1">
    <property type="entry name" value="HOMOSERINE DEHYDROGENASE"/>
    <property type="match status" value="1"/>
</dbReference>
<dbReference type="GO" id="GO:0004412">
    <property type="term" value="F:homoserine dehydrogenase activity"/>
    <property type="evidence" value="ECO:0007669"/>
    <property type="project" value="UniProtKB-EC"/>
</dbReference>
<evidence type="ECO:0000256" key="14">
    <source>
        <dbReference type="PIRSR" id="PIRSR000098-1"/>
    </source>
</evidence>
<feature type="binding site" evidence="15">
    <location>
        <position position="181"/>
    </location>
    <ligand>
        <name>L-homoserine</name>
        <dbReference type="ChEBI" id="CHEBI:57476"/>
    </ligand>
</feature>
<dbReference type="GO" id="GO:0009088">
    <property type="term" value="P:threonine biosynthetic process"/>
    <property type="evidence" value="ECO:0007669"/>
    <property type="project" value="UniProtKB-UniPathway"/>
</dbReference>
<evidence type="ECO:0000259" key="18">
    <source>
        <dbReference type="PROSITE" id="PS51671"/>
    </source>
</evidence>
<feature type="binding site" evidence="15">
    <location>
        <begin position="8"/>
        <end position="15"/>
    </location>
    <ligand>
        <name>NADP(+)</name>
        <dbReference type="ChEBI" id="CHEBI:58349"/>
    </ligand>
</feature>
<dbReference type="UniPathway" id="UPA00051">
    <property type="reaction ID" value="UER00465"/>
</dbReference>
<dbReference type="PROSITE" id="PS51671">
    <property type="entry name" value="ACT"/>
    <property type="match status" value="1"/>
</dbReference>
<evidence type="ECO:0000256" key="12">
    <source>
        <dbReference type="ARBA" id="ARBA00023167"/>
    </source>
</evidence>
<dbReference type="Pfam" id="PF00742">
    <property type="entry name" value="Homoserine_dh"/>
    <property type="match status" value="1"/>
</dbReference>
<keyword evidence="7 16" id="KW-0028">Amino-acid biosynthesis</keyword>
<dbReference type="EMBL" id="WPAF01000008">
    <property type="protein sequence ID" value="KAF0134454.1"/>
    <property type="molecule type" value="Genomic_DNA"/>
</dbReference>
<dbReference type="PANTHER" id="PTHR43331">
    <property type="entry name" value="HOMOSERINE DEHYDROGENASE"/>
    <property type="match status" value="1"/>
</dbReference>
<dbReference type="Proteomes" id="UP000488506">
    <property type="component" value="Unassembled WGS sequence"/>
</dbReference>
<keyword evidence="11" id="KW-0915">Sodium</keyword>
<dbReference type="AlphaFoldDB" id="A0A833L1J4"/>
<evidence type="ECO:0000256" key="17">
    <source>
        <dbReference type="RuleBase" id="RU004171"/>
    </source>
</evidence>
<dbReference type="InterPro" id="IPR045865">
    <property type="entry name" value="ACT-like_dom_sf"/>
</dbReference>
<dbReference type="GO" id="GO:0009086">
    <property type="term" value="P:methionine biosynthetic process"/>
    <property type="evidence" value="ECO:0007669"/>
    <property type="project" value="UniProtKB-KW"/>
</dbReference>
<dbReference type="PROSITE" id="PS01042">
    <property type="entry name" value="HOMOSER_DHGENASE"/>
    <property type="match status" value="1"/>
</dbReference>
<evidence type="ECO:0000256" key="15">
    <source>
        <dbReference type="PIRSR" id="PIRSR000098-2"/>
    </source>
</evidence>
<dbReference type="InterPro" id="IPR016204">
    <property type="entry name" value="HDH"/>
</dbReference>
<evidence type="ECO:0000256" key="11">
    <source>
        <dbReference type="ARBA" id="ARBA00023053"/>
    </source>
</evidence>
<accession>A0A833L1J4</accession>
<dbReference type="SUPFAM" id="SSF55347">
    <property type="entry name" value="Glyceraldehyde-3-phosphate dehydrogenase-like, C-terminal domain"/>
    <property type="match status" value="1"/>
</dbReference>
<dbReference type="SUPFAM" id="SSF51735">
    <property type="entry name" value="NAD(P)-binding Rossmann-fold domains"/>
    <property type="match status" value="1"/>
</dbReference>
<dbReference type="GO" id="GO:0050661">
    <property type="term" value="F:NADP binding"/>
    <property type="evidence" value="ECO:0007669"/>
    <property type="project" value="InterPro"/>
</dbReference>
<comment type="similarity">
    <text evidence="4 17">Belongs to the homoserine dehydrogenase family.</text>
</comment>
<reference evidence="19 20" key="1">
    <citation type="submission" date="2019-12" db="EMBL/GenBank/DDBJ databases">
        <authorList>
            <person name="Wolfe R."/>
            <person name="Danczak R."/>
            <person name="Wilkins M."/>
        </authorList>
    </citation>
    <scope>NUCLEOTIDE SEQUENCE [LARGE SCALE GENOMIC DNA]</scope>
    <source>
        <strain evidence="19">X2_MaxBin.013</strain>
    </source>
</reference>
<organism evidence="19 20">
    <name type="scientific">Candidatus Saganbacteria bacterium</name>
    <dbReference type="NCBI Taxonomy" id="2575572"/>
    <lineage>
        <taxon>Bacteria</taxon>
        <taxon>Bacillati</taxon>
        <taxon>Saganbacteria</taxon>
    </lineage>
</organism>
<evidence type="ECO:0000313" key="19">
    <source>
        <dbReference type="EMBL" id="KAF0134454.1"/>
    </source>
</evidence>
<keyword evidence="10 16" id="KW-0560">Oxidoreductase</keyword>
<protein>
    <recommendedName>
        <fullName evidence="6 16">Homoserine dehydrogenase</fullName>
        <ecNumber evidence="5 16">1.1.1.3</ecNumber>
    </recommendedName>
</protein>
<dbReference type="Gene3D" id="3.40.50.720">
    <property type="entry name" value="NAD(P)-binding Rossmann-like Domain"/>
    <property type="match status" value="1"/>
</dbReference>
<evidence type="ECO:0000256" key="4">
    <source>
        <dbReference type="ARBA" id="ARBA00006753"/>
    </source>
</evidence>
<gene>
    <name evidence="19" type="ORF">FD145_679</name>
</gene>
<dbReference type="InterPro" id="IPR005106">
    <property type="entry name" value="Asp/hSer_DH_NAD-bd"/>
</dbReference>
<comment type="pathway">
    <text evidence="3 16">Amino-acid biosynthesis; L-methionine biosynthesis via de novo pathway; L-homoserine from L-aspartate: step 3/3.</text>
</comment>
<keyword evidence="8 16" id="KW-0791">Threonine biosynthesis</keyword>
<evidence type="ECO:0000256" key="16">
    <source>
        <dbReference type="RuleBase" id="RU000579"/>
    </source>
</evidence>
<evidence type="ECO:0000256" key="5">
    <source>
        <dbReference type="ARBA" id="ARBA00013213"/>
    </source>
</evidence>
<dbReference type="InterPro" id="IPR002912">
    <property type="entry name" value="ACT_dom"/>
</dbReference>
<dbReference type="InterPro" id="IPR001342">
    <property type="entry name" value="HDH_cat"/>
</dbReference>
<name>A0A833L1J4_UNCSA</name>
<dbReference type="CDD" id="cd04881">
    <property type="entry name" value="ACT_HSDH-Hom"/>
    <property type="match status" value="1"/>
</dbReference>
<dbReference type="Gene3D" id="3.30.360.10">
    <property type="entry name" value="Dihydrodipicolinate Reductase, domain 2"/>
    <property type="match status" value="1"/>
</dbReference>
<keyword evidence="9 15" id="KW-0521">NADP</keyword>
<dbReference type="InterPro" id="IPR019811">
    <property type="entry name" value="HDH_CS"/>
</dbReference>
<comment type="cofactor">
    <cofactor evidence="1">
        <name>a metal cation</name>
        <dbReference type="ChEBI" id="CHEBI:25213"/>
    </cofactor>
</comment>
<dbReference type="NCBIfam" id="NF004976">
    <property type="entry name" value="PRK06349.1"/>
    <property type="match status" value="1"/>
</dbReference>
<dbReference type="InterPro" id="IPR036291">
    <property type="entry name" value="NAD(P)-bd_dom_sf"/>
</dbReference>
<comment type="catalytic activity">
    <reaction evidence="13">
        <text>L-homoserine + NADP(+) = L-aspartate 4-semialdehyde + NADPH + H(+)</text>
        <dbReference type="Rhea" id="RHEA:15761"/>
        <dbReference type="ChEBI" id="CHEBI:15378"/>
        <dbReference type="ChEBI" id="CHEBI:57476"/>
        <dbReference type="ChEBI" id="CHEBI:57783"/>
        <dbReference type="ChEBI" id="CHEBI:58349"/>
        <dbReference type="ChEBI" id="CHEBI:537519"/>
        <dbReference type="EC" id="1.1.1.3"/>
    </reaction>
    <physiologicalReaction direction="right-to-left" evidence="13">
        <dbReference type="Rhea" id="RHEA:15763"/>
    </physiologicalReaction>
</comment>
<dbReference type="Gene3D" id="3.30.70.260">
    <property type="match status" value="1"/>
</dbReference>
<dbReference type="Pfam" id="PF03447">
    <property type="entry name" value="NAD_binding_3"/>
    <property type="match status" value="1"/>
</dbReference>
<dbReference type="FunFam" id="3.30.360.10:FF:000005">
    <property type="entry name" value="Homoserine dehydrogenase"/>
    <property type="match status" value="1"/>
</dbReference>
<evidence type="ECO:0000256" key="7">
    <source>
        <dbReference type="ARBA" id="ARBA00022605"/>
    </source>
</evidence>
<comment type="pathway">
    <text evidence="2 16">Amino-acid biosynthesis; L-threonine biosynthesis; L-threonine from L-aspartate: step 3/5.</text>
</comment>
<evidence type="ECO:0000313" key="20">
    <source>
        <dbReference type="Proteomes" id="UP000488506"/>
    </source>
</evidence>
<dbReference type="PIRSF" id="PIRSF000098">
    <property type="entry name" value="Homoser_dehydrog"/>
    <property type="match status" value="1"/>
</dbReference>
<comment type="caution">
    <text evidence="19">The sequence shown here is derived from an EMBL/GenBank/DDBJ whole genome shotgun (WGS) entry which is preliminary data.</text>
</comment>
<keyword evidence="12 16" id="KW-0486">Methionine biosynthesis</keyword>
<evidence type="ECO:0000256" key="1">
    <source>
        <dbReference type="ARBA" id="ARBA00001920"/>
    </source>
</evidence>
<evidence type="ECO:0000256" key="13">
    <source>
        <dbReference type="ARBA" id="ARBA00048841"/>
    </source>
</evidence>
<evidence type="ECO:0000256" key="8">
    <source>
        <dbReference type="ARBA" id="ARBA00022697"/>
    </source>
</evidence>
<feature type="binding site" evidence="15">
    <location>
        <position position="98"/>
    </location>
    <ligand>
        <name>NADPH</name>
        <dbReference type="ChEBI" id="CHEBI:57783"/>
    </ligand>
</feature>
<feature type="active site" description="Proton donor" evidence="14">
    <location>
        <position position="196"/>
    </location>
</feature>
<evidence type="ECO:0000256" key="10">
    <source>
        <dbReference type="ARBA" id="ARBA00023002"/>
    </source>
</evidence>
<feature type="domain" description="ACT" evidence="18">
    <location>
        <begin position="335"/>
        <end position="409"/>
    </location>
</feature>
<proteinExistence type="inferred from homology"/>
<sequence>MLINIGLLGFGVVGSAVEKLVKLNSAVIEKNTGLNLKIKGIADNDSGKKHHLLTKNAYDVINDPEISVIVEAIGGEKPALEFILAAIDAGKHVVTSNKVVIALHLNKILERAKAKGVNVLFEASVGGGIPIIGPLSNDLAANQITEVYGIVNGTTNYILSKMKEMEFEEALKDAQKMGYAEADPKLDIEGFDASYKAAILASVAFKAEIDWKKINFEGISAIMQEDIRYAGDMGYAIKLLAIAKNIDDEIDIRVHPTLVSKIHPLANIDGAMNAIYVKGNAVGELMFYGQGAGGMATASAVVGDVVKCVKNQSENSFSLMPAKIKDSSVIASRYYIRLAALDKSGVLAGISTVFADENVSIATVVQKETIGKVATIVIVIHETKDADLRKAIAKLKKLPTIKKVCSVIRVGL</sequence>
<evidence type="ECO:0000256" key="9">
    <source>
        <dbReference type="ARBA" id="ARBA00022857"/>
    </source>
</evidence>
<dbReference type="EC" id="1.1.1.3" evidence="5 16"/>
<dbReference type="UniPathway" id="UPA00050">
    <property type="reaction ID" value="UER00063"/>
</dbReference>